<dbReference type="InterPro" id="IPR036770">
    <property type="entry name" value="Ankyrin_rpt-contain_sf"/>
</dbReference>
<evidence type="ECO:0000313" key="5">
    <source>
        <dbReference type="EMBL" id="KAJ5378157.1"/>
    </source>
</evidence>
<dbReference type="PROSITE" id="PS50297">
    <property type="entry name" value="ANK_REP_REGION"/>
    <property type="match status" value="15"/>
</dbReference>
<dbReference type="Pfam" id="PF06985">
    <property type="entry name" value="HET"/>
    <property type="match status" value="1"/>
</dbReference>
<evidence type="ECO:0000259" key="4">
    <source>
        <dbReference type="Pfam" id="PF06985"/>
    </source>
</evidence>
<dbReference type="Pfam" id="PF00023">
    <property type="entry name" value="Ank"/>
    <property type="match status" value="3"/>
</dbReference>
<feature type="repeat" description="ANK" evidence="3">
    <location>
        <begin position="1003"/>
        <end position="1035"/>
    </location>
</feature>
<feature type="repeat" description="ANK" evidence="3">
    <location>
        <begin position="970"/>
        <end position="1002"/>
    </location>
</feature>
<name>A0A9W9SGF0_9EURO</name>
<dbReference type="Pfam" id="PF12796">
    <property type="entry name" value="Ank_2"/>
    <property type="match status" value="5"/>
</dbReference>
<dbReference type="SUPFAM" id="SSF48403">
    <property type="entry name" value="Ankyrin repeat"/>
    <property type="match status" value="3"/>
</dbReference>
<keyword evidence="2 3" id="KW-0040">ANK repeat</keyword>
<reference evidence="5" key="2">
    <citation type="journal article" date="2023" name="IMA Fungus">
        <title>Comparative genomic study of the Penicillium genus elucidates a diverse pangenome and 15 lateral gene transfer events.</title>
        <authorList>
            <person name="Petersen C."/>
            <person name="Sorensen T."/>
            <person name="Nielsen M.R."/>
            <person name="Sondergaard T.E."/>
            <person name="Sorensen J.L."/>
            <person name="Fitzpatrick D.A."/>
            <person name="Frisvad J.C."/>
            <person name="Nielsen K.L."/>
        </authorList>
    </citation>
    <scope>NUCLEOTIDE SEQUENCE</scope>
    <source>
        <strain evidence="5">IBT 29864</strain>
    </source>
</reference>
<feature type="repeat" description="ANK" evidence="3">
    <location>
        <begin position="1168"/>
        <end position="1200"/>
    </location>
</feature>
<dbReference type="PANTHER" id="PTHR24201:SF16">
    <property type="entry name" value="ANKYRIN-1-LIKE-RELATED"/>
    <property type="match status" value="1"/>
</dbReference>
<organism evidence="5 6">
    <name type="scientific">Penicillium cataractarum</name>
    <dbReference type="NCBI Taxonomy" id="2100454"/>
    <lineage>
        <taxon>Eukaryota</taxon>
        <taxon>Fungi</taxon>
        <taxon>Dikarya</taxon>
        <taxon>Ascomycota</taxon>
        <taxon>Pezizomycotina</taxon>
        <taxon>Eurotiomycetes</taxon>
        <taxon>Eurotiomycetidae</taxon>
        <taxon>Eurotiales</taxon>
        <taxon>Aspergillaceae</taxon>
        <taxon>Penicillium</taxon>
    </lineage>
</organism>
<dbReference type="SMART" id="SM00248">
    <property type="entry name" value="ANK"/>
    <property type="match status" value="20"/>
</dbReference>
<dbReference type="InterPro" id="IPR050776">
    <property type="entry name" value="Ank_Repeat/CDKN_Inhibitor"/>
</dbReference>
<feature type="repeat" description="ANK" evidence="3">
    <location>
        <begin position="801"/>
        <end position="833"/>
    </location>
</feature>
<dbReference type="PRINTS" id="PR01415">
    <property type="entry name" value="ANKYRIN"/>
</dbReference>
<keyword evidence="6" id="KW-1185">Reference proteome</keyword>
<feature type="repeat" description="ANK" evidence="3">
    <location>
        <begin position="1135"/>
        <end position="1167"/>
    </location>
</feature>
<feature type="repeat" description="ANK" evidence="3">
    <location>
        <begin position="1069"/>
        <end position="1101"/>
    </location>
</feature>
<dbReference type="PANTHER" id="PTHR24201">
    <property type="entry name" value="ANK_REP_REGION DOMAIN-CONTAINING PROTEIN"/>
    <property type="match status" value="1"/>
</dbReference>
<protein>
    <submittedName>
        <fullName evidence="5">Ankyrin repeats (3 copies) domain-containing protein</fullName>
    </submittedName>
</protein>
<feature type="repeat" description="ANK" evidence="3">
    <location>
        <begin position="836"/>
        <end position="868"/>
    </location>
</feature>
<feature type="repeat" description="ANK" evidence="3">
    <location>
        <begin position="902"/>
        <end position="928"/>
    </location>
</feature>
<accession>A0A9W9SGF0</accession>
<dbReference type="GO" id="GO:0005634">
    <property type="term" value="C:nucleus"/>
    <property type="evidence" value="ECO:0007669"/>
    <property type="project" value="TreeGrafter"/>
</dbReference>
<dbReference type="Pfam" id="PF13637">
    <property type="entry name" value="Ank_4"/>
    <property type="match status" value="1"/>
</dbReference>
<feature type="repeat" description="ANK" evidence="3">
    <location>
        <begin position="937"/>
        <end position="969"/>
    </location>
</feature>
<feature type="repeat" description="ANK" evidence="3">
    <location>
        <begin position="1036"/>
        <end position="1068"/>
    </location>
</feature>
<evidence type="ECO:0000313" key="6">
    <source>
        <dbReference type="Proteomes" id="UP001147782"/>
    </source>
</evidence>
<dbReference type="GeneID" id="81437674"/>
<feature type="repeat" description="ANK" evidence="3">
    <location>
        <begin position="596"/>
        <end position="616"/>
    </location>
</feature>
<dbReference type="InterPro" id="IPR002110">
    <property type="entry name" value="Ankyrin_rpt"/>
</dbReference>
<keyword evidence="1" id="KW-0677">Repeat</keyword>
<dbReference type="OrthoDB" id="20872at2759"/>
<evidence type="ECO:0000256" key="2">
    <source>
        <dbReference type="ARBA" id="ARBA00023043"/>
    </source>
</evidence>
<dbReference type="InterPro" id="IPR010730">
    <property type="entry name" value="HET"/>
</dbReference>
<reference evidence="5" key="1">
    <citation type="submission" date="2022-11" db="EMBL/GenBank/DDBJ databases">
        <authorList>
            <person name="Petersen C."/>
        </authorList>
    </citation>
    <scope>NUCLEOTIDE SEQUENCE</scope>
    <source>
        <strain evidence="5">IBT 29864</strain>
    </source>
</reference>
<proteinExistence type="predicted"/>
<feature type="repeat" description="ANK" evidence="3">
    <location>
        <begin position="1102"/>
        <end position="1134"/>
    </location>
</feature>
<dbReference type="Proteomes" id="UP001147782">
    <property type="component" value="Unassembled WGS sequence"/>
</dbReference>
<feature type="repeat" description="ANK" evidence="3">
    <location>
        <begin position="662"/>
        <end position="694"/>
    </location>
</feature>
<feature type="domain" description="Heterokaryon incompatibility" evidence="4">
    <location>
        <begin position="120"/>
        <end position="194"/>
    </location>
</feature>
<dbReference type="PROSITE" id="PS50088">
    <property type="entry name" value="ANK_REPEAT"/>
    <property type="match status" value="16"/>
</dbReference>
<gene>
    <name evidence="5" type="ORF">N7496_005566</name>
</gene>
<sequence length="1285" mass="142861">MNLNSANPLQAFERATVQLKFCPNRVWAVAGEDLPNLLPHVETDDHHIDQNKHELCTFDFCEYSRRDFTSVPQRCECGKKDCRQIGYQFPRRILDEAARSGKSTAWKLSGHVMLESPRPFMAVSHVWSDGTGAGSWREGEVNECLYRFFRGIAEEFECEGIWWDTICIPQEKAARTQAIRRMHINYRDARITLVHDLFLRNWEWDPKTACFAILMSPWFSRGWTALELAQSPKVKIIFKGPQGPVIKDLDEEILAKEESGEEIEEDEHEIRRRKASQIVRNLRRKITSVNALLTVLVSRYTSWPKDLSVISALLVGVEPHESQQHTYMRIVRKLTQVSPGHLFHNAATMSGGSSWCPTSLFSMPLDNNPPYSLKFSDTGIEGKWRIISMEKALERNFLWTGSHPLIRHRIQDTLKKYPDQCSLLAECGSGLAQRALLVRILSQAEETCKPTRCQYIGAIHLRNEMAFEKVDEIVIVHSDGFVSEQEEQKPTTFEEKTSEALRQAIWRKDYVVFIELAGQVDLNDPDELGRRPLALAAERGQDQMALFKWWSFSRTESTKWRDKNGDTALHIAARMGFFFVTKTLINDRTINAQGSNNLTPLHVASMNGDLELISLLKDANVTSKDSKFGWTPLHCAADSGNQQLVKSLIDRGAQVDVQDHYLGWTPLHFAAINGHAAVVDILLCFAANVNVEDKYGWTPQRFAEANEHAPVVKLLKRNDAHIPTRAAEALPNGDCWTFQHCMAINNERGLIKRLFISDSELSFDRSAPYAPIQLAAANGLETTMRKMLRNGTSSITALTCEGDTPLHWAARHGYETLTRMLLKIDVDIDKDAKNHATLTPLHCATEEGHAATVRLLLEAGADNDAKNRWGETPLHEAADGGYEATIRVLLEAGVNVQATNNHDQTPLHYAVEQRHGAIVSVLLNAGAENLKEAKTSNGQTPLHDAALRGYEDIVRLMLEAGVDKEAKNKFGGTPLHCAASQGHEAIVRLLLEAGSDKDAKNRFGSTPLHEAASKGYEDIVRLMLEAGVNKETKKDSGETPLHEAARYGHEAVARLLLKAGSDKDAKSEVGLTPLHEAARAGRKATVRLLLKTGADKDAKNRWGETPLHEAAGHGHEAIVRLLLKAGSDKDAKSKVGLTPLHLAARTGCQATVRLLLEAGVDKEAKKNSGKTPLHEAAGHGHEAILHLLLEAGAYKEPKDNNGRSPLHHAAGAKYMRAEVHERYLAIVRLLLEVGVNKEIESNDGQTPLQEAAAAGNETFVALLQEVVPTGRPNTPEPKASESPVQ</sequence>
<feature type="repeat" description="ANK" evidence="3">
    <location>
        <begin position="628"/>
        <end position="660"/>
    </location>
</feature>
<evidence type="ECO:0000256" key="1">
    <source>
        <dbReference type="ARBA" id="ARBA00022737"/>
    </source>
</evidence>
<evidence type="ECO:0000256" key="3">
    <source>
        <dbReference type="PROSITE-ProRule" id="PRU00023"/>
    </source>
</evidence>
<feature type="repeat" description="ANK" evidence="3">
    <location>
        <begin position="1201"/>
        <end position="1242"/>
    </location>
</feature>
<dbReference type="EMBL" id="JAPZBS010000004">
    <property type="protein sequence ID" value="KAJ5378157.1"/>
    <property type="molecule type" value="Genomic_DNA"/>
</dbReference>
<comment type="caution">
    <text evidence="5">The sequence shown here is derived from an EMBL/GenBank/DDBJ whole genome shotgun (WGS) entry which is preliminary data.</text>
</comment>
<feature type="repeat" description="ANK" evidence="3">
    <location>
        <begin position="869"/>
        <end position="901"/>
    </location>
</feature>
<dbReference type="RefSeq" id="XP_056557020.1">
    <property type="nucleotide sequence ID" value="XM_056698495.1"/>
</dbReference>
<dbReference type="Gene3D" id="1.25.40.20">
    <property type="entry name" value="Ankyrin repeat-containing domain"/>
    <property type="match status" value="8"/>
</dbReference>